<sequence length="313" mass="34750">MDNHVSKITATAALRQISAEPVSWRDRTLIDFQHRYATVEGIRMHYVTGGNPQGETVVFLAGFPQSWYGWRKVMQRMSAAYHIIAIDLPGQGDSDRPESGYDTRSLAQKVHGLLTQLDITRYFLAAHDVGAWVAWPYTALYGSEVKRLALLDAGIPGITLPDALPVTPDKAWKTWHFAFHMIPDLPEALIVGRERLYIEWFLKRKTASPDVFSDEDIDEYLRVLLASGGLRAGLAFYRSVSLSATQNAALQQQGKLKVPVLAVSAEFGSIPDMATPLRAFAEEVTGILVPHCGHFLPEEQPQAVASELSAFFI</sequence>
<dbReference type="Proteomes" id="UP000192900">
    <property type="component" value="Chromosome"/>
</dbReference>
<feature type="domain" description="AB hydrolase-1" evidence="2">
    <location>
        <begin position="57"/>
        <end position="306"/>
    </location>
</feature>
<dbReference type="PANTHER" id="PTHR43329">
    <property type="entry name" value="EPOXIDE HYDROLASE"/>
    <property type="match status" value="1"/>
</dbReference>
<dbReference type="SUPFAM" id="SSF53474">
    <property type="entry name" value="alpha/beta-Hydrolases"/>
    <property type="match status" value="1"/>
</dbReference>
<dbReference type="Gene3D" id="3.40.50.1820">
    <property type="entry name" value="alpha/beta hydrolase"/>
    <property type="match status" value="1"/>
</dbReference>
<dbReference type="KEGG" id="palh:B1H58_19670"/>
<dbReference type="InterPro" id="IPR000073">
    <property type="entry name" value="AB_hydrolase_1"/>
</dbReference>
<dbReference type="InterPro" id="IPR000639">
    <property type="entry name" value="Epox_hydrolase-like"/>
</dbReference>
<accession>A0A1W6BAE0</accession>
<dbReference type="RefSeq" id="WP_085072089.1">
    <property type="nucleotide sequence ID" value="NZ_CP019706.1"/>
</dbReference>
<organism evidence="3 4">
    <name type="scientific">Pantoea alhagi</name>
    <dbReference type="NCBI Taxonomy" id="1891675"/>
    <lineage>
        <taxon>Bacteria</taxon>
        <taxon>Pseudomonadati</taxon>
        <taxon>Pseudomonadota</taxon>
        <taxon>Gammaproteobacteria</taxon>
        <taxon>Enterobacterales</taxon>
        <taxon>Erwiniaceae</taxon>
        <taxon>Pantoea</taxon>
    </lineage>
</organism>
<dbReference type="EMBL" id="CP019706">
    <property type="protein sequence ID" value="ARJ44044.1"/>
    <property type="molecule type" value="Genomic_DNA"/>
</dbReference>
<evidence type="ECO:0000259" key="2">
    <source>
        <dbReference type="Pfam" id="PF12697"/>
    </source>
</evidence>
<evidence type="ECO:0000313" key="4">
    <source>
        <dbReference type="Proteomes" id="UP000192900"/>
    </source>
</evidence>
<dbReference type="PRINTS" id="PR00412">
    <property type="entry name" value="EPOXHYDRLASE"/>
</dbReference>
<proteinExistence type="predicted"/>
<protein>
    <submittedName>
        <fullName evidence="3">Hydrolase</fullName>
    </submittedName>
</protein>
<dbReference type="InterPro" id="IPR029058">
    <property type="entry name" value="AB_hydrolase_fold"/>
</dbReference>
<dbReference type="STRING" id="1891675.B1H58_19670"/>
<reference evidence="3 4" key="1">
    <citation type="submission" date="2017-02" db="EMBL/GenBank/DDBJ databases">
        <title>Complete genome sequence of the drought resistance-promoting endophyte Pantoea alhagi LTYR-11Z.</title>
        <authorList>
            <person name="Zhang L."/>
        </authorList>
    </citation>
    <scope>NUCLEOTIDE SEQUENCE [LARGE SCALE GENOMIC DNA]</scope>
    <source>
        <strain evidence="3 4">LTYR-11Z</strain>
    </source>
</reference>
<dbReference type="Pfam" id="PF12697">
    <property type="entry name" value="Abhydrolase_6"/>
    <property type="match status" value="1"/>
</dbReference>
<name>A0A1W6BAE0_9GAMM</name>
<evidence type="ECO:0000256" key="1">
    <source>
        <dbReference type="ARBA" id="ARBA00022801"/>
    </source>
</evidence>
<keyword evidence="4" id="KW-1185">Reference proteome</keyword>
<evidence type="ECO:0000313" key="3">
    <source>
        <dbReference type="EMBL" id="ARJ44044.1"/>
    </source>
</evidence>
<dbReference type="OrthoDB" id="9780765at2"/>
<keyword evidence="1 3" id="KW-0378">Hydrolase</keyword>
<dbReference type="GO" id="GO:0016787">
    <property type="term" value="F:hydrolase activity"/>
    <property type="evidence" value="ECO:0007669"/>
    <property type="project" value="UniProtKB-KW"/>
</dbReference>
<gene>
    <name evidence="3" type="ORF">B1H58_19670</name>
</gene>
<dbReference type="AlphaFoldDB" id="A0A1W6BAE0"/>